<accession>A0A1S9TL32</accession>
<keyword evidence="1" id="KW-0808">Transferase</keyword>
<dbReference type="Proteomes" id="UP000190906">
    <property type="component" value="Unassembled WGS sequence"/>
</dbReference>
<organism evidence="1 2">
    <name type="scientific">Bacillus cereus</name>
    <dbReference type="NCBI Taxonomy" id="1396"/>
    <lineage>
        <taxon>Bacteria</taxon>
        <taxon>Bacillati</taxon>
        <taxon>Bacillota</taxon>
        <taxon>Bacilli</taxon>
        <taxon>Bacillales</taxon>
        <taxon>Bacillaceae</taxon>
        <taxon>Bacillus</taxon>
        <taxon>Bacillus cereus group</taxon>
    </lineage>
</organism>
<evidence type="ECO:0000313" key="2">
    <source>
        <dbReference type="Proteomes" id="UP000190906"/>
    </source>
</evidence>
<evidence type="ECO:0000313" key="1">
    <source>
        <dbReference type="EMBL" id="OOR10736.1"/>
    </source>
</evidence>
<dbReference type="GO" id="GO:0016020">
    <property type="term" value="C:membrane"/>
    <property type="evidence" value="ECO:0007669"/>
    <property type="project" value="InterPro"/>
</dbReference>
<name>A0A1S9TL32_BACCE</name>
<dbReference type="Pfam" id="PF03567">
    <property type="entry name" value="Sulfotransfer_2"/>
    <property type="match status" value="1"/>
</dbReference>
<dbReference type="GO" id="GO:0032259">
    <property type="term" value="P:methylation"/>
    <property type="evidence" value="ECO:0007669"/>
    <property type="project" value="UniProtKB-KW"/>
</dbReference>
<dbReference type="GO" id="GO:0008146">
    <property type="term" value="F:sulfotransferase activity"/>
    <property type="evidence" value="ECO:0007669"/>
    <property type="project" value="InterPro"/>
</dbReference>
<dbReference type="RefSeq" id="WP_063218534.1">
    <property type="nucleotide sequence ID" value="NZ_MUAJ01000023.1"/>
</dbReference>
<reference evidence="1 2" key="1">
    <citation type="submission" date="2017-01" db="EMBL/GenBank/DDBJ databases">
        <title>Bacillus cereus isolates.</title>
        <authorList>
            <person name="Beno S.M."/>
        </authorList>
    </citation>
    <scope>NUCLEOTIDE SEQUENCE [LARGE SCALE GENOMIC DNA]</scope>
    <source>
        <strain evidence="1 2">FSL H8-0485</strain>
    </source>
</reference>
<comment type="caution">
    <text evidence="1">The sequence shown here is derived from an EMBL/GenBank/DDBJ whole genome shotgun (WGS) entry which is preliminary data.</text>
</comment>
<gene>
    <name evidence="1" type="ORF">BW897_21380</name>
</gene>
<protein>
    <submittedName>
        <fullName evidence="1">RNA methyltransferase</fullName>
    </submittedName>
</protein>
<dbReference type="EMBL" id="MUAJ01000023">
    <property type="protein sequence ID" value="OOR10736.1"/>
    <property type="molecule type" value="Genomic_DNA"/>
</dbReference>
<dbReference type="AlphaFoldDB" id="A0A1S9TL32"/>
<proteinExistence type="predicted"/>
<dbReference type="GO" id="GO:0008168">
    <property type="term" value="F:methyltransferase activity"/>
    <property type="evidence" value="ECO:0007669"/>
    <property type="project" value="UniProtKB-KW"/>
</dbReference>
<keyword evidence="1" id="KW-0489">Methyltransferase</keyword>
<sequence length="265" mass="31829">MDHTELYNFIYKQGRVPHFHKDFPLILFWSQKSGCTSLAHWFFYQINLFKEAIKYNPFIHNYEYEVYKNSTHYLAQLASGLQTKEKNTYKLVRNPYRRAVSSFVALIPPPNFENPAWKPIRQFLYGDETCNKPISFKLFLYYLKAHMTKLDQVDPHFTQQYIQGEEEFVTNYIYLENFNTRISKLEEIYKLKKSPLDLLSKSWHYQESKMIYKGVYADGDITTPLFPRLPTYDSFYDAETIQLVQEIFAKDFNMYHYDLNSFLSK</sequence>
<dbReference type="InterPro" id="IPR005331">
    <property type="entry name" value="Sulfotransferase"/>
</dbReference>